<dbReference type="Pfam" id="PF00249">
    <property type="entry name" value="Myb_DNA-binding"/>
    <property type="match status" value="1"/>
</dbReference>
<organism evidence="5 6">
    <name type="scientific">Heracleum sosnowskyi</name>
    <dbReference type="NCBI Taxonomy" id="360622"/>
    <lineage>
        <taxon>Eukaryota</taxon>
        <taxon>Viridiplantae</taxon>
        <taxon>Streptophyta</taxon>
        <taxon>Embryophyta</taxon>
        <taxon>Tracheophyta</taxon>
        <taxon>Spermatophyta</taxon>
        <taxon>Magnoliopsida</taxon>
        <taxon>eudicotyledons</taxon>
        <taxon>Gunneridae</taxon>
        <taxon>Pentapetalae</taxon>
        <taxon>asterids</taxon>
        <taxon>campanulids</taxon>
        <taxon>Apiales</taxon>
        <taxon>Apiaceae</taxon>
        <taxon>Apioideae</taxon>
        <taxon>apioid superclade</taxon>
        <taxon>Tordylieae</taxon>
        <taxon>Tordyliinae</taxon>
        <taxon>Heracleum</taxon>
    </lineage>
</organism>
<evidence type="ECO:0000256" key="1">
    <source>
        <dbReference type="ARBA" id="ARBA00004123"/>
    </source>
</evidence>
<dbReference type="GO" id="GO:0006357">
    <property type="term" value="P:regulation of transcription by RNA polymerase II"/>
    <property type="evidence" value="ECO:0007669"/>
    <property type="project" value="TreeGrafter"/>
</dbReference>
<accession>A0AAD8GN75</accession>
<evidence type="ECO:0000256" key="3">
    <source>
        <dbReference type="SAM" id="MobiDB-lite"/>
    </source>
</evidence>
<dbReference type="SMART" id="SM00717">
    <property type="entry name" value="SANT"/>
    <property type="match status" value="1"/>
</dbReference>
<comment type="caution">
    <text evidence="5">The sequence shown here is derived from an EMBL/GenBank/DDBJ whole genome shotgun (WGS) entry which is preliminary data.</text>
</comment>
<feature type="region of interest" description="Disordered" evidence="3">
    <location>
        <begin position="500"/>
        <end position="544"/>
    </location>
</feature>
<gene>
    <name evidence="5" type="ORF">POM88_053910</name>
</gene>
<feature type="region of interest" description="Disordered" evidence="3">
    <location>
        <begin position="392"/>
        <end position="411"/>
    </location>
</feature>
<dbReference type="AlphaFoldDB" id="A0AAD8GN75"/>
<dbReference type="InterPro" id="IPR017884">
    <property type="entry name" value="SANT_dom"/>
</dbReference>
<dbReference type="GO" id="GO:0003677">
    <property type="term" value="F:DNA binding"/>
    <property type="evidence" value="ECO:0007669"/>
    <property type="project" value="TreeGrafter"/>
</dbReference>
<feature type="compositionally biased region" description="Basic residues" evidence="3">
    <location>
        <begin position="170"/>
        <end position="189"/>
    </location>
</feature>
<feature type="region of interest" description="Disordered" evidence="3">
    <location>
        <begin position="118"/>
        <end position="196"/>
    </location>
</feature>
<dbReference type="GO" id="GO:0017053">
    <property type="term" value="C:transcription repressor complex"/>
    <property type="evidence" value="ECO:0007669"/>
    <property type="project" value="InterPro"/>
</dbReference>
<dbReference type="InterPro" id="IPR001005">
    <property type="entry name" value="SANT/Myb"/>
</dbReference>
<dbReference type="GO" id="GO:0006351">
    <property type="term" value="P:DNA-templated transcription"/>
    <property type="evidence" value="ECO:0007669"/>
    <property type="project" value="InterPro"/>
</dbReference>
<dbReference type="InterPro" id="IPR033471">
    <property type="entry name" value="DIRP"/>
</dbReference>
<dbReference type="GO" id="GO:0051726">
    <property type="term" value="P:regulation of cell cycle"/>
    <property type="evidence" value="ECO:0007669"/>
    <property type="project" value="TreeGrafter"/>
</dbReference>
<dbReference type="EMBL" id="JAUIZM010000022">
    <property type="protein sequence ID" value="KAK1351905.1"/>
    <property type="molecule type" value="Genomic_DNA"/>
</dbReference>
<feature type="compositionally biased region" description="Polar residues" evidence="3">
    <location>
        <begin position="420"/>
        <end position="436"/>
    </location>
</feature>
<dbReference type="Gene3D" id="1.20.58.1880">
    <property type="match status" value="1"/>
</dbReference>
<dbReference type="Pfam" id="PF06584">
    <property type="entry name" value="DIRP"/>
    <property type="match status" value="1"/>
</dbReference>
<sequence length="1132" mass="126121">MGPPRKSRSVNKRYSDSYVVSPIKHEVAADRRTPRKRKLSDMLGPQWNKEELERFYEAYRKHGKDWKKVGAVLRSRSVEMVEALYTMNRAYLSLPEGTASVAGLIAMMTDHYCNLAGSDSEHESNEGAGTSRKYQKRSQAKVPPKSSKGSEGRLTSNSQAIASSYDHLPLLKKKRSGGSRPRVVGKRTPRFPVSYSHENVNGDKYFSPTRQGLRFDVDGNDSDVGHENLIALAEASQRGGSPQFPRSPKRMVADGDIDGDDVEGSMEADNGDYPQAKRYMMKAGNKTTLSQKEPRPYGKRLEVSNNKNTHDEIREACSGTEGQKLRAAGEKFEIEVTNGKTSKYSQGQWKRSRKVLFDRDEGSALTGLEALANAVLMPESTNDNDSSALIKEESNEVDEPQSLEDIHSNQQIEKRWTLETKGNQSNSGSKHATNQIPKIGKDCVDSVGRSPEAKLDAPYPVTKLSRKKQKTIASKILPAEGHSDTHMSESQVVEAREVGMKLTSKGKRPSQSASLILNKHPDNSSSSTGPRKEAGDSAMSSVHLPGADQFDVTNKAKSRRKSKIRKVYTYADSELSDRTKKLLNCFSNDGVRRWCAFEWFYSAIDYPWFAKREFVEYLLHVGLGHVPRLTQVEWGVIRSSLGKPRRFSEQFLKEEKQKLNQYRDSVRTHYTELRSGTREGLPTDLARPLSVGQRVIAIHPKTREIHDGSVLTVDHNRCRVQFDRPELGVEFVMDIDCMPLNPLENMPISLTKHSSGADLDNLNKFKMNGQVKDQRAEGLIKFSPCNNLENNDSSCHMSPTSYPMFNLLKPEKMGTAVVDSQAKRGPKDNVFSQQMLYSQPCSLAQIQAKEADVHAIADLSRALEKKQVLVSELKEMNNDVLEDQKVGVSILRDSEPFKKQYAAILVQLRDADERVTSALSCLKQRNTYQGNASFTWPRSMPYSGGPVGVLSSSYCSELQTEESGSNVNEIVESSKTRAGIMVNAAIQAFSSMKGGGNTFEKIEEAIDYVYGQLPSDDSYVQSERSFTAMESGDMASQEQLKCGTSGPLQAQPTPLLKNPYGIPSELITKCVATLLMIQKCTERQFPPADVAQILDSAVTSLRPCTLQNFPVYADIEKCMIMIRNQIMALVPT</sequence>
<proteinExistence type="predicted"/>
<feature type="domain" description="SANT" evidence="4">
    <location>
        <begin position="42"/>
        <end position="79"/>
    </location>
</feature>
<evidence type="ECO:0000256" key="2">
    <source>
        <dbReference type="ARBA" id="ARBA00023242"/>
    </source>
</evidence>
<dbReference type="GO" id="GO:0005654">
    <property type="term" value="C:nucleoplasm"/>
    <property type="evidence" value="ECO:0007669"/>
    <property type="project" value="TreeGrafter"/>
</dbReference>
<evidence type="ECO:0000259" key="4">
    <source>
        <dbReference type="PROSITE" id="PS51293"/>
    </source>
</evidence>
<reference evidence="5" key="2">
    <citation type="submission" date="2023-05" db="EMBL/GenBank/DDBJ databases">
        <authorList>
            <person name="Schelkunov M.I."/>
        </authorList>
    </citation>
    <scope>NUCLEOTIDE SEQUENCE</scope>
    <source>
        <strain evidence="5">Hsosn_3</strain>
        <tissue evidence="5">Leaf</tissue>
    </source>
</reference>
<dbReference type="Proteomes" id="UP001237642">
    <property type="component" value="Unassembled WGS sequence"/>
</dbReference>
<feature type="compositionally biased region" description="Polar residues" evidence="3">
    <location>
        <begin position="147"/>
        <end position="162"/>
    </location>
</feature>
<dbReference type="PROSITE" id="PS51293">
    <property type="entry name" value="SANT"/>
    <property type="match status" value="1"/>
</dbReference>
<dbReference type="SMART" id="SM01135">
    <property type="entry name" value="DIRP"/>
    <property type="match status" value="1"/>
</dbReference>
<keyword evidence="2" id="KW-0539">Nucleus</keyword>
<reference evidence="5" key="1">
    <citation type="submission" date="2023-02" db="EMBL/GenBank/DDBJ databases">
        <title>Genome of toxic invasive species Heracleum sosnowskyi carries increased number of genes despite the absence of recent whole-genome duplications.</title>
        <authorList>
            <person name="Schelkunov M."/>
            <person name="Shtratnikova V."/>
            <person name="Makarenko M."/>
            <person name="Klepikova A."/>
            <person name="Omelchenko D."/>
            <person name="Novikova G."/>
            <person name="Obukhova E."/>
            <person name="Bogdanov V."/>
            <person name="Penin A."/>
            <person name="Logacheva M."/>
        </authorList>
    </citation>
    <scope>NUCLEOTIDE SEQUENCE</scope>
    <source>
        <strain evidence="5">Hsosn_3</strain>
        <tissue evidence="5">Leaf</tissue>
    </source>
</reference>
<evidence type="ECO:0000313" key="6">
    <source>
        <dbReference type="Proteomes" id="UP001237642"/>
    </source>
</evidence>
<feature type="region of interest" description="Disordered" evidence="3">
    <location>
        <begin position="419"/>
        <end position="458"/>
    </location>
</feature>
<keyword evidence="6" id="KW-1185">Reference proteome</keyword>
<dbReference type="InterPro" id="IPR010561">
    <property type="entry name" value="LIN-9/ALY1"/>
</dbReference>
<comment type="subcellular location">
    <subcellularLocation>
        <location evidence="1">Nucleus</location>
    </subcellularLocation>
</comment>
<dbReference type="SUPFAM" id="SSF46689">
    <property type="entry name" value="Homeodomain-like"/>
    <property type="match status" value="1"/>
</dbReference>
<name>A0AAD8GN75_9APIA</name>
<dbReference type="PANTHER" id="PTHR21689:SF2">
    <property type="entry name" value="PROTEIN LIN-9 HOMOLOG"/>
    <property type="match status" value="1"/>
</dbReference>
<protein>
    <submittedName>
        <fullName evidence="5">Always early protein 3</fullName>
    </submittedName>
</protein>
<dbReference type="PANTHER" id="PTHR21689">
    <property type="entry name" value="LIN-9"/>
    <property type="match status" value="1"/>
</dbReference>
<dbReference type="CDD" id="cd00167">
    <property type="entry name" value="SANT"/>
    <property type="match status" value="1"/>
</dbReference>
<evidence type="ECO:0000313" key="5">
    <source>
        <dbReference type="EMBL" id="KAK1351905.1"/>
    </source>
</evidence>
<dbReference type="InterPro" id="IPR009057">
    <property type="entry name" value="Homeodomain-like_sf"/>
</dbReference>